<reference evidence="2 3" key="1">
    <citation type="submission" date="2014-07" db="EMBL/GenBank/DDBJ databases">
        <title>Draft Genome Sequence of Gephyronic Acid Producer, Cystobacter violaceus Strain Cb vi76.</title>
        <authorList>
            <person name="Stevens D.C."/>
            <person name="Young J."/>
            <person name="Carmichael R."/>
            <person name="Tan J."/>
            <person name="Taylor R.E."/>
        </authorList>
    </citation>
    <scope>NUCLEOTIDE SEQUENCE [LARGE SCALE GENOMIC DNA]</scope>
    <source>
        <strain evidence="2 3">Cb vi76</strain>
    </source>
</reference>
<comment type="caution">
    <text evidence="2">The sequence shown here is derived from an EMBL/GenBank/DDBJ whole genome shotgun (WGS) entry which is preliminary data.</text>
</comment>
<dbReference type="Pfam" id="PF26340">
    <property type="entry name" value="DNA-SBD_ScoMcrA"/>
    <property type="match status" value="1"/>
</dbReference>
<organism evidence="2 3">
    <name type="scientific">Archangium violaceum Cb vi76</name>
    <dbReference type="NCBI Taxonomy" id="1406225"/>
    <lineage>
        <taxon>Bacteria</taxon>
        <taxon>Pseudomonadati</taxon>
        <taxon>Myxococcota</taxon>
        <taxon>Myxococcia</taxon>
        <taxon>Myxococcales</taxon>
        <taxon>Cystobacterineae</taxon>
        <taxon>Archangiaceae</taxon>
        <taxon>Archangium</taxon>
    </lineage>
</organism>
<protein>
    <recommendedName>
        <fullName evidence="1">ScoMcrA-like DNA sulfur-binding domain-containing protein</fullName>
    </recommendedName>
</protein>
<sequence>MGYGAPDTMTEEQMLLNAVQNLQTWRRQGQRAAHKPLLLLLALGRIQRNEPRLASFLELEPRLVSLLKSHGQVRSTPHAGYPFWRLQHDGLWEVEVRNRAEFVLRQSNTDPTLTALRRADVWGGFVEKYDQLLRARPELLHRIARTLLNDHFPSEKHEALLTQVGLIID</sequence>
<dbReference type="Proteomes" id="UP000028547">
    <property type="component" value="Unassembled WGS sequence"/>
</dbReference>
<dbReference type="InterPro" id="IPR058813">
    <property type="entry name" value="DNA-SBD_ScoMcrA"/>
</dbReference>
<name>A0A084SN48_9BACT</name>
<dbReference type="AlphaFoldDB" id="A0A084SN48"/>
<proteinExistence type="predicted"/>
<evidence type="ECO:0000313" key="3">
    <source>
        <dbReference type="Proteomes" id="UP000028547"/>
    </source>
</evidence>
<accession>A0A084SN48</accession>
<dbReference type="EMBL" id="JPMI01000231">
    <property type="protein sequence ID" value="KFA89883.1"/>
    <property type="molecule type" value="Genomic_DNA"/>
</dbReference>
<gene>
    <name evidence="2" type="ORF">Q664_32050</name>
</gene>
<evidence type="ECO:0000259" key="1">
    <source>
        <dbReference type="Pfam" id="PF26340"/>
    </source>
</evidence>
<feature type="domain" description="ScoMcrA-like DNA sulfur-binding" evidence="1">
    <location>
        <begin position="13"/>
        <end position="166"/>
    </location>
</feature>
<evidence type="ECO:0000313" key="2">
    <source>
        <dbReference type="EMBL" id="KFA89883.1"/>
    </source>
</evidence>